<keyword evidence="3" id="KW-1185">Reference proteome</keyword>
<keyword evidence="1" id="KW-1133">Transmembrane helix</keyword>
<feature type="transmembrane region" description="Helical" evidence="1">
    <location>
        <begin position="181"/>
        <end position="197"/>
    </location>
</feature>
<reference evidence="2 3" key="1">
    <citation type="submission" date="2019-08" db="EMBL/GenBank/DDBJ databases">
        <title>Archaea genome.</title>
        <authorList>
            <person name="Kajale S."/>
            <person name="Shouche Y."/>
            <person name="Deshpande N."/>
            <person name="Sharma A."/>
        </authorList>
    </citation>
    <scope>NUCLEOTIDE SEQUENCE [LARGE SCALE GENOMIC DNA]</scope>
    <source>
        <strain evidence="2 3">ESP3B_9</strain>
    </source>
</reference>
<comment type="caution">
    <text evidence="2">The sequence shown here is derived from an EMBL/GenBank/DDBJ whole genome shotgun (WGS) entry which is preliminary data.</text>
</comment>
<accession>A0A5D5AMI3</accession>
<gene>
    <name evidence="2" type="ORF">FYC77_19560</name>
</gene>
<keyword evidence="1" id="KW-0812">Transmembrane</keyword>
<dbReference type="AlphaFoldDB" id="A0A5D5AMI3"/>
<feature type="transmembrane region" description="Helical" evidence="1">
    <location>
        <begin position="154"/>
        <end position="175"/>
    </location>
</feature>
<evidence type="ECO:0000256" key="1">
    <source>
        <dbReference type="SAM" id="Phobius"/>
    </source>
</evidence>
<dbReference type="EMBL" id="VTAW01000053">
    <property type="protein sequence ID" value="TYT60301.1"/>
    <property type="molecule type" value="Genomic_DNA"/>
</dbReference>
<proteinExistence type="predicted"/>
<evidence type="ECO:0000313" key="3">
    <source>
        <dbReference type="Proteomes" id="UP000324104"/>
    </source>
</evidence>
<name>A0A5D5AMI3_9EURY</name>
<organism evidence="2 3">
    <name type="scientific">Natrialba swarupiae</name>
    <dbReference type="NCBI Taxonomy" id="2448032"/>
    <lineage>
        <taxon>Archaea</taxon>
        <taxon>Methanobacteriati</taxon>
        <taxon>Methanobacteriota</taxon>
        <taxon>Stenosarchaea group</taxon>
        <taxon>Halobacteria</taxon>
        <taxon>Halobacteriales</taxon>
        <taxon>Natrialbaceae</taxon>
        <taxon>Natrialba</taxon>
    </lineage>
</organism>
<keyword evidence="1" id="KW-0472">Membrane</keyword>
<sequence>MFERVRERSIVLGMLSTLYAQARTIVQTRRSTRPLRSRWRSPELERAIAASRIVAILSFASGVGRTMRRVASASTLAELVRIGRRYVESSFIYRWFTTEPEPEVIVIDLRETWTVGPVIWVVDLVTGGLETGMRTSIVAKGVGRLASSVRRRPIRAASLVVLLATVGSLLVVIVTNTASEQLVLAHVVVAAFAAIGLRSRSSLAELLETRIVRTLVAAVAPPEPPEAVGNHDGGRDDEHR</sequence>
<dbReference type="RefSeq" id="WP_149083174.1">
    <property type="nucleotide sequence ID" value="NZ_VTAW01000053.1"/>
</dbReference>
<protein>
    <submittedName>
        <fullName evidence="2">Uncharacterized protein</fullName>
    </submittedName>
</protein>
<evidence type="ECO:0000313" key="2">
    <source>
        <dbReference type="EMBL" id="TYT60301.1"/>
    </source>
</evidence>
<dbReference type="Proteomes" id="UP000324104">
    <property type="component" value="Unassembled WGS sequence"/>
</dbReference>